<gene>
    <name evidence="2" type="ORF">GCM10007383_22350</name>
</gene>
<protein>
    <submittedName>
        <fullName evidence="2">Uncharacterized protein</fullName>
    </submittedName>
</protein>
<dbReference type="EMBL" id="BMWP01000014">
    <property type="protein sequence ID" value="GGW37026.1"/>
    <property type="molecule type" value="Genomic_DNA"/>
</dbReference>
<feature type="region of interest" description="Disordered" evidence="1">
    <location>
        <begin position="606"/>
        <end position="634"/>
    </location>
</feature>
<reference evidence="2" key="1">
    <citation type="journal article" date="2014" name="Int. J. Syst. Evol. Microbiol.">
        <title>Complete genome sequence of Corynebacterium casei LMG S-19264T (=DSM 44701T), isolated from a smear-ripened cheese.</title>
        <authorList>
            <consortium name="US DOE Joint Genome Institute (JGI-PGF)"/>
            <person name="Walter F."/>
            <person name="Albersmeier A."/>
            <person name="Kalinowski J."/>
            <person name="Ruckert C."/>
        </authorList>
    </citation>
    <scope>NUCLEOTIDE SEQUENCE</scope>
    <source>
        <strain evidence="2">KCTC 12113</strain>
    </source>
</reference>
<evidence type="ECO:0000313" key="2">
    <source>
        <dbReference type="EMBL" id="GGW37026.1"/>
    </source>
</evidence>
<keyword evidence="3" id="KW-1185">Reference proteome</keyword>
<organism evidence="2 3">
    <name type="scientific">Arenibacter certesii</name>
    <dbReference type="NCBI Taxonomy" id="228955"/>
    <lineage>
        <taxon>Bacteria</taxon>
        <taxon>Pseudomonadati</taxon>
        <taxon>Bacteroidota</taxon>
        <taxon>Flavobacteriia</taxon>
        <taxon>Flavobacteriales</taxon>
        <taxon>Flavobacteriaceae</taxon>
        <taxon>Arenibacter</taxon>
    </lineage>
</organism>
<proteinExistence type="predicted"/>
<dbReference type="Proteomes" id="UP000634668">
    <property type="component" value="Unassembled WGS sequence"/>
</dbReference>
<comment type="caution">
    <text evidence="2">The sequence shown here is derived from an EMBL/GenBank/DDBJ whole genome shotgun (WGS) entry which is preliminary data.</text>
</comment>
<evidence type="ECO:0000313" key="3">
    <source>
        <dbReference type="Proteomes" id="UP000634668"/>
    </source>
</evidence>
<evidence type="ECO:0000256" key="1">
    <source>
        <dbReference type="SAM" id="MobiDB-lite"/>
    </source>
</evidence>
<reference evidence="2" key="2">
    <citation type="submission" date="2020-09" db="EMBL/GenBank/DDBJ databases">
        <authorList>
            <person name="Sun Q."/>
            <person name="Kim S."/>
        </authorList>
    </citation>
    <scope>NUCLEOTIDE SEQUENCE</scope>
    <source>
        <strain evidence="2">KCTC 12113</strain>
    </source>
</reference>
<name>A0A918IXM1_9FLAO</name>
<sequence length="1073" mass="122302">MEFGKYQFLSWSRRGIARSIIEKDTLGKSAGTAVERAKIPISVKINSATNHTQEFNLIGPGDITGIQQKMIVRTEPLNGIPDFEPNLLPYIEFYDEDFPWRYTPASATGTKNEHLRPWMALLVLKENEFLDTQRREPLPSIKIGSADYLPPADELHLWAHMHSNLPHTESDFTEFLEGLEKDVKMDPDGIYSRLLCPRKLDSTALYHAFLVPSYETGRLIGLGRPTTGIKTQQHAFASDLEFPIYHRWYFRTGKNFDFEYLVKLLKPRVMDERVGVRPMDCSKPAFIQADKKEEVAAPVPPIMLLEGAMKAPQAKSTVFPPVNTPQPFFDQIQKLINLNTLQEENTTEDPFVTVPYYGMYHAMRKDNNSPGKRAVPEFKAHSENWYNDLNRDPRTRVPAGFGMRVVQQNQEKFMDIAWKQLTEVLEANKRMKLAQFMVQLMGKMYEKNIVVQSAENLIGFTRPLATRILDGATTVKFSIQDSILPEAIFQPAFKRLTRNKTSLVRGLEIDNAVKHFDTTIKAMNKINGISVDVKGDFKSHHQLQDLKEFTAPAAVMDIKVWSVQSNLDEDFIYNREKFDGGLPKADKWNKKFDLNLNIGRPVSPNINISRPVSPRAGTPTATTGPTIFTPHRRPTISSGASIPSRILLTDTVVAKNRLERATQIKHIKTAYSDASFRYEYRDKEIAETTLKVAEIKTKITETIKPSNAYKKLMDAMIKWPAGVFKEPQEEFLPAMAYPDIPEPSYKYLLDIDEEFLLPNLRLIPPNTLSLLRTNQKFIEAYLMGLNFEMGKELLWREYPTDMRGSYFRQFWDVSGFVTPDTTPKDAESLKDIEPIHLWPNTSNLGTHNKRDAEGDPEQLVFVIKGDLLKKFPNTVIYAQKAVKDGDKTKIIEDMTDESVYKKHVRFPLYQAEIRPDIKLLGFDLTIEEASGEVETPGFDGELGWYFIIAEVPGEPHFGMDISYNPNQPSDPPKPDNFTWNDLSWENFDEDLQFVKSDKSPKNANKLGGKFTPPNDPKTGVWGKSSADMASILFQRPVMVAIHSKEMLNKEVPARIIGLKEMITLKAYAKITPQ</sequence>
<dbReference type="RefSeq" id="WP_026813819.1">
    <property type="nucleotide sequence ID" value="NZ_BMWP01000014.1"/>
</dbReference>
<feature type="compositionally biased region" description="Low complexity" evidence="1">
    <location>
        <begin position="616"/>
        <end position="626"/>
    </location>
</feature>
<accession>A0A918IXM1</accession>
<dbReference type="AlphaFoldDB" id="A0A918IXM1"/>